<keyword evidence="3" id="KW-1185">Reference proteome</keyword>
<reference evidence="2 3" key="1">
    <citation type="submission" date="2020-12" db="EMBL/GenBank/DDBJ databases">
        <title>Brachybacterium sp. MASK1Z-5, whole genome shotgun sequence.</title>
        <authorList>
            <person name="Tuo L."/>
        </authorList>
    </citation>
    <scope>NUCLEOTIDE SEQUENCE [LARGE SCALE GENOMIC DNA]</scope>
    <source>
        <strain evidence="2 3">MASK1Z-5</strain>
    </source>
</reference>
<evidence type="ECO:0000256" key="1">
    <source>
        <dbReference type="SAM" id="SignalP"/>
    </source>
</evidence>
<accession>A0ABS1BBD7</accession>
<sequence length="89" mass="9105">MSRSLRTFSRPASALLAAAALCLGAFALPGAASAAESQGAVIAGDGQEVQTPRERALEGGVAASDSLHQEAVICWIAPAFPWICRQPGK</sequence>
<organism evidence="2 3">
    <name type="scientific">Brachybacterium halotolerans</name>
    <dbReference type="NCBI Taxonomy" id="2795215"/>
    <lineage>
        <taxon>Bacteria</taxon>
        <taxon>Bacillati</taxon>
        <taxon>Actinomycetota</taxon>
        <taxon>Actinomycetes</taxon>
        <taxon>Micrococcales</taxon>
        <taxon>Dermabacteraceae</taxon>
        <taxon>Brachybacterium</taxon>
    </lineage>
</organism>
<evidence type="ECO:0000313" key="2">
    <source>
        <dbReference type="EMBL" id="MBK0331938.1"/>
    </source>
</evidence>
<evidence type="ECO:0000313" key="3">
    <source>
        <dbReference type="Proteomes" id="UP000612352"/>
    </source>
</evidence>
<dbReference type="EMBL" id="JAEDAJ010000006">
    <property type="protein sequence ID" value="MBK0331938.1"/>
    <property type="molecule type" value="Genomic_DNA"/>
</dbReference>
<name>A0ABS1BBD7_9MICO</name>
<gene>
    <name evidence="2" type="ORF">I8D64_11045</name>
</gene>
<dbReference type="PROSITE" id="PS51318">
    <property type="entry name" value="TAT"/>
    <property type="match status" value="1"/>
</dbReference>
<feature type="signal peptide" evidence="1">
    <location>
        <begin position="1"/>
        <end position="34"/>
    </location>
</feature>
<comment type="caution">
    <text evidence="2">The sequence shown here is derived from an EMBL/GenBank/DDBJ whole genome shotgun (WGS) entry which is preliminary data.</text>
</comment>
<proteinExistence type="predicted"/>
<dbReference type="InterPro" id="IPR006311">
    <property type="entry name" value="TAT_signal"/>
</dbReference>
<dbReference type="Proteomes" id="UP000612352">
    <property type="component" value="Unassembled WGS sequence"/>
</dbReference>
<dbReference type="RefSeq" id="WP_200502740.1">
    <property type="nucleotide sequence ID" value="NZ_JAEDAJ010000006.1"/>
</dbReference>
<keyword evidence="1" id="KW-0732">Signal</keyword>
<protein>
    <submittedName>
        <fullName evidence="2">Uncharacterized protein</fullName>
    </submittedName>
</protein>
<feature type="chain" id="PRO_5046502107" evidence="1">
    <location>
        <begin position="35"/>
        <end position="89"/>
    </location>
</feature>